<dbReference type="InterPro" id="IPR002833">
    <property type="entry name" value="PTH2"/>
</dbReference>
<reference evidence="5 6" key="1">
    <citation type="submission" date="2016-02" db="EMBL/GenBank/DDBJ databases">
        <title>Genome analysis of coral dinoflagellate symbionts highlights evolutionary adaptations to a symbiotic lifestyle.</title>
        <authorList>
            <person name="Aranda M."/>
            <person name="Li Y."/>
            <person name="Liew Y.J."/>
            <person name="Baumgarten S."/>
            <person name="Simakov O."/>
            <person name="Wilson M."/>
            <person name="Piel J."/>
            <person name="Ashoor H."/>
            <person name="Bougouffa S."/>
            <person name="Bajic V.B."/>
            <person name="Ryu T."/>
            <person name="Ravasi T."/>
            <person name="Bayer T."/>
            <person name="Micklem G."/>
            <person name="Kim H."/>
            <person name="Bhak J."/>
            <person name="Lajeunesse T.C."/>
            <person name="Voolstra C.R."/>
        </authorList>
    </citation>
    <scope>NUCLEOTIDE SEQUENCE [LARGE SCALE GENOMIC DNA]</scope>
    <source>
        <strain evidence="5 6">CCMP2467</strain>
    </source>
</reference>
<evidence type="ECO:0000256" key="3">
    <source>
        <dbReference type="ARBA" id="ARBA00038050"/>
    </source>
</evidence>
<gene>
    <name evidence="5" type="ORF">AK812_SmicGene5142</name>
</gene>
<dbReference type="InterPro" id="IPR023476">
    <property type="entry name" value="Pep_tRNA_hydro_II_dom_sf"/>
</dbReference>
<dbReference type="EMBL" id="LSRX01000066">
    <property type="protein sequence ID" value="OLQ11039.1"/>
    <property type="molecule type" value="Genomic_DNA"/>
</dbReference>
<protein>
    <recommendedName>
        <fullName evidence="1">peptidyl-tRNA hydrolase</fullName>
        <ecNumber evidence="1">3.1.1.29</ecNumber>
    </recommendedName>
</protein>
<dbReference type="Pfam" id="PF01981">
    <property type="entry name" value="PTH2"/>
    <property type="match status" value="1"/>
</dbReference>
<proteinExistence type="inferred from homology"/>
<dbReference type="SUPFAM" id="SSF102462">
    <property type="entry name" value="Peptidyl-tRNA hydrolase II"/>
    <property type="match status" value="1"/>
</dbReference>
<dbReference type="Gene3D" id="3.40.1490.10">
    <property type="entry name" value="Bit1"/>
    <property type="match status" value="1"/>
</dbReference>
<evidence type="ECO:0000313" key="5">
    <source>
        <dbReference type="EMBL" id="OLQ11039.1"/>
    </source>
</evidence>
<dbReference type="OrthoDB" id="1733656at2759"/>
<comment type="caution">
    <text evidence="5">The sequence shown here is derived from an EMBL/GenBank/DDBJ whole genome shotgun (WGS) entry which is preliminary data.</text>
</comment>
<dbReference type="NCBIfam" id="TIGR00283">
    <property type="entry name" value="arch_pth2"/>
    <property type="match status" value="1"/>
</dbReference>
<dbReference type="PANTHER" id="PTHR12649:SF11">
    <property type="entry name" value="PEPTIDYL-TRNA HYDROLASE 2, MITOCHONDRIAL"/>
    <property type="match status" value="1"/>
</dbReference>
<name>A0A1Q9EUF4_SYMMI</name>
<dbReference type="FunFam" id="3.40.1490.10:FF:000002">
    <property type="entry name" value="Peptidyl-tRNA hydrolase 2, mitochondrial"/>
    <property type="match status" value="1"/>
</dbReference>
<dbReference type="GO" id="GO:0005829">
    <property type="term" value="C:cytosol"/>
    <property type="evidence" value="ECO:0007669"/>
    <property type="project" value="TreeGrafter"/>
</dbReference>
<dbReference type="GO" id="GO:0004045">
    <property type="term" value="F:peptidyl-tRNA hydrolase activity"/>
    <property type="evidence" value="ECO:0007669"/>
    <property type="project" value="UniProtKB-EC"/>
</dbReference>
<accession>A0A1Q9EUF4</accession>
<comment type="similarity">
    <text evidence="3">Belongs to the PTH2 family.</text>
</comment>
<evidence type="ECO:0000256" key="1">
    <source>
        <dbReference type="ARBA" id="ARBA00013260"/>
    </source>
</evidence>
<organism evidence="5 6">
    <name type="scientific">Symbiodinium microadriaticum</name>
    <name type="common">Dinoflagellate</name>
    <name type="synonym">Zooxanthella microadriatica</name>
    <dbReference type="NCBI Taxonomy" id="2951"/>
    <lineage>
        <taxon>Eukaryota</taxon>
        <taxon>Sar</taxon>
        <taxon>Alveolata</taxon>
        <taxon>Dinophyceae</taxon>
        <taxon>Suessiales</taxon>
        <taxon>Symbiodiniaceae</taxon>
        <taxon>Symbiodinium</taxon>
    </lineage>
</organism>
<dbReference type="PANTHER" id="PTHR12649">
    <property type="entry name" value="PEPTIDYL-TRNA HYDROLASE 2"/>
    <property type="match status" value="1"/>
</dbReference>
<dbReference type="Proteomes" id="UP000186817">
    <property type="component" value="Unassembled WGS sequence"/>
</dbReference>
<dbReference type="EC" id="3.1.1.29" evidence="1"/>
<keyword evidence="6" id="KW-1185">Reference proteome</keyword>
<evidence type="ECO:0000256" key="2">
    <source>
        <dbReference type="ARBA" id="ARBA00022801"/>
    </source>
</evidence>
<evidence type="ECO:0000313" key="6">
    <source>
        <dbReference type="Proteomes" id="UP000186817"/>
    </source>
</evidence>
<dbReference type="AlphaFoldDB" id="A0A1Q9EUF4"/>
<keyword evidence="2 5" id="KW-0378">Hydrolase</keyword>
<evidence type="ECO:0000256" key="4">
    <source>
        <dbReference type="ARBA" id="ARBA00048707"/>
    </source>
</evidence>
<sequence length="320" mass="35833">MVMVDAIAVFLLGLLLGVALGFLVSRRFLAKTQTARPSGAGRRPAKGEVKMVLLVRTDLGMQKGKIAAQCGHAVLGAYKAAIHQENIYLESWERSGQMKIALKVSSEEELCDFHTRAEKRDLSCYTVRASGKQRVCAKRRFPERVRQRQKRDTMRISFVADDEPEVNGGFRYRDVTENMENRIFMEKISKETSKSMQVARGLDKVYDNPFSSMGNRSLRNIHRLHSETQRKREAQGHTVQAMHKLTRCGSAPTSLALLAADGRRFSTGGSSCEQSSASSAASPKVDWIKFRSKISLSHQVLVVRTMSSRLMAYGELSMLK</sequence>
<comment type="catalytic activity">
    <reaction evidence="4">
        <text>an N-acyl-L-alpha-aminoacyl-tRNA + H2O = an N-acyl-L-amino acid + a tRNA + H(+)</text>
        <dbReference type="Rhea" id="RHEA:54448"/>
        <dbReference type="Rhea" id="RHEA-COMP:10123"/>
        <dbReference type="Rhea" id="RHEA-COMP:13883"/>
        <dbReference type="ChEBI" id="CHEBI:15377"/>
        <dbReference type="ChEBI" id="CHEBI:15378"/>
        <dbReference type="ChEBI" id="CHEBI:59874"/>
        <dbReference type="ChEBI" id="CHEBI:78442"/>
        <dbReference type="ChEBI" id="CHEBI:138191"/>
        <dbReference type="EC" id="3.1.1.29"/>
    </reaction>
</comment>